<dbReference type="OrthoDB" id="1530at2759"/>
<keyword evidence="3" id="KW-0350">Heme biosynthesis</keyword>
<dbReference type="FunFam" id="3.20.20.70:FF:000566">
    <property type="entry name" value="Delta-aminolevulinic acid dehydratase"/>
    <property type="match status" value="1"/>
</dbReference>
<dbReference type="InterPro" id="IPR013785">
    <property type="entry name" value="Aldolase_TIM"/>
</dbReference>
<dbReference type="PhylomeDB" id="B3S5A4"/>
<evidence type="ECO:0000256" key="6">
    <source>
        <dbReference type="ARBA" id="ARBA00025628"/>
    </source>
</evidence>
<dbReference type="EMBL" id="DS985250">
    <property type="protein sequence ID" value="EDV22229.1"/>
    <property type="molecule type" value="Genomic_DNA"/>
</dbReference>
<evidence type="ECO:0000256" key="1">
    <source>
        <dbReference type="ARBA" id="ARBA00004694"/>
    </source>
</evidence>
<evidence type="ECO:0000256" key="8">
    <source>
        <dbReference type="ARBA" id="ARBA00047651"/>
    </source>
</evidence>
<reference evidence="12 13" key="1">
    <citation type="journal article" date="2008" name="Nature">
        <title>The Trichoplax genome and the nature of placozoans.</title>
        <authorList>
            <person name="Srivastava M."/>
            <person name="Begovic E."/>
            <person name="Chapman J."/>
            <person name="Putnam N.H."/>
            <person name="Hellsten U."/>
            <person name="Kawashima T."/>
            <person name="Kuo A."/>
            <person name="Mitros T."/>
            <person name="Salamov A."/>
            <person name="Carpenter M.L."/>
            <person name="Signorovitch A.Y."/>
            <person name="Moreno M.A."/>
            <person name="Kamm K."/>
            <person name="Grimwood J."/>
            <person name="Schmutz J."/>
            <person name="Shapiro H."/>
            <person name="Grigoriev I.V."/>
            <person name="Buss L.W."/>
            <person name="Schierwater B."/>
            <person name="Dellaporta S.L."/>
            <person name="Rokhsar D.S."/>
        </authorList>
    </citation>
    <scope>NUCLEOTIDE SEQUENCE [LARGE SCALE GENOMIC DNA]</scope>
    <source>
        <strain evidence="12 13">Grell-BS-1999</strain>
    </source>
</reference>
<feature type="active site" description="Schiff-base intermediate with substrate" evidence="9">
    <location>
        <position position="252"/>
    </location>
</feature>
<dbReference type="SMART" id="SM01004">
    <property type="entry name" value="ALAD"/>
    <property type="match status" value="1"/>
</dbReference>
<dbReference type="eggNOG" id="KOG2794">
    <property type="taxonomic scope" value="Eukaryota"/>
</dbReference>
<gene>
    <name evidence="12" type="ORF">TRIADDRAFT_50678</name>
</gene>
<dbReference type="PRINTS" id="PR00144">
    <property type="entry name" value="DALDHYDRTASE"/>
</dbReference>
<dbReference type="UniPathway" id="UPA00251">
    <property type="reaction ID" value="UER00318"/>
</dbReference>
<dbReference type="STRING" id="10228.B3S5A4"/>
<comment type="pathway">
    <text evidence="1">Porphyrin-containing compound metabolism; protoporphyrin-IX biosynthesis; coproporphyrinogen-III from 5-aminolevulinate: step 1/4.</text>
</comment>
<evidence type="ECO:0000256" key="10">
    <source>
        <dbReference type="RuleBase" id="RU000515"/>
    </source>
</evidence>
<evidence type="ECO:0000313" key="13">
    <source>
        <dbReference type="Proteomes" id="UP000009022"/>
    </source>
</evidence>
<proteinExistence type="inferred from homology"/>
<dbReference type="KEGG" id="tad:TRIADDRAFT_50678"/>
<name>B3S5A4_TRIAD</name>
<dbReference type="GO" id="GO:0006783">
    <property type="term" value="P:heme biosynthetic process"/>
    <property type="evidence" value="ECO:0000318"/>
    <property type="project" value="GO_Central"/>
</dbReference>
<evidence type="ECO:0000256" key="2">
    <source>
        <dbReference type="ARBA" id="ARBA00008055"/>
    </source>
</evidence>
<dbReference type="Proteomes" id="UP000009022">
    <property type="component" value="Unassembled WGS sequence"/>
</dbReference>
<organism evidence="12 13">
    <name type="scientific">Trichoplax adhaerens</name>
    <name type="common">Trichoplax reptans</name>
    <dbReference type="NCBI Taxonomy" id="10228"/>
    <lineage>
        <taxon>Eukaryota</taxon>
        <taxon>Metazoa</taxon>
        <taxon>Placozoa</taxon>
        <taxon>Uniplacotomia</taxon>
        <taxon>Trichoplacea</taxon>
        <taxon>Trichoplacidae</taxon>
        <taxon>Trichoplax</taxon>
    </lineage>
</organism>
<dbReference type="HOGENOM" id="CLU_035731_0_1_1"/>
<keyword evidence="5 10" id="KW-0627">Porphyrin biosynthesis</keyword>
<comment type="function">
    <text evidence="6">Catalyzes an early step in the biosynthesis of tetrapyrroles. Binds two molecules of 5-aminolevulinate per subunit, each at a distinct site, and catalyzes their condensation to form porphobilinogen.</text>
</comment>
<dbReference type="InterPro" id="IPR001731">
    <property type="entry name" value="ALAD"/>
</dbReference>
<feature type="active site" description="Schiff-base intermediate with substrate" evidence="9">
    <location>
        <position position="199"/>
    </location>
</feature>
<dbReference type="InterPro" id="IPR030656">
    <property type="entry name" value="ALAD_AS"/>
</dbReference>
<evidence type="ECO:0000313" key="12">
    <source>
        <dbReference type="EMBL" id="EDV22229.1"/>
    </source>
</evidence>
<dbReference type="PROSITE" id="PS00169">
    <property type="entry name" value="D_ALA_DEHYDRATASE"/>
    <property type="match status" value="1"/>
</dbReference>
<evidence type="ECO:0000256" key="11">
    <source>
        <dbReference type="RuleBase" id="RU004161"/>
    </source>
</evidence>
<evidence type="ECO:0000256" key="9">
    <source>
        <dbReference type="PIRSR" id="PIRSR001415-1"/>
    </source>
</evidence>
<protein>
    <recommendedName>
        <fullName evidence="10">Delta-aminolevulinic acid dehydratase</fullName>
        <ecNumber evidence="10">4.2.1.24</ecNumber>
    </recommendedName>
</protein>
<evidence type="ECO:0000256" key="3">
    <source>
        <dbReference type="ARBA" id="ARBA00023133"/>
    </source>
</evidence>
<keyword evidence="4 10" id="KW-0456">Lyase</keyword>
<dbReference type="PANTHER" id="PTHR11458:SF0">
    <property type="entry name" value="DELTA-AMINOLEVULINIC ACID DEHYDRATASE"/>
    <property type="match status" value="1"/>
</dbReference>
<dbReference type="GO" id="GO:0004655">
    <property type="term" value="F:porphobilinogen synthase activity"/>
    <property type="evidence" value="ECO:0000318"/>
    <property type="project" value="GO_Central"/>
</dbReference>
<dbReference type="CTD" id="6756597"/>
<sequence length="331" mass="36417">MAKRSTLFCSYRHQVLRNWQSTEAVLTKENFVYPILVHDKPDVEEPLEALPALTRYGCNRLEAHVGPLVDKGLTSVLIFGVLQNLSKDVRGSNADSENAPAMQAIRKLRSAFPNILIIADVCICSYTSTGHCGICCDNGDIDIDASVKRLAEISVNFAKAGCDVIAPSSMMDGRVAAIKSALKENGFGNKIPVLSYSAKFRSFFYGPFLEATKSCLPKQDKKMYHLPPASSGIAHRALKRDIDEGADMLMVKPSFAYTDILRDAKTMFPDIPLAVYQVSGEYAMLLKGAEEGLYNLDDGVLEVMTGLRRAGADIIITYFAPYVLDWLSVKK</sequence>
<keyword evidence="13" id="KW-1185">Reference proteome</keyword>
<dbReference type="EC" id="4.2.1.24" evidence="10"/>
<evidence type="ECO:0000256" key="7">
    <source>
        <dbReference type="ARBA" id="ARBA00025861"/>
    </source>
</evidence>
<comment type="catalytic activity">
    <reaction evidence="8 10">
        <text>2 5-aminolevulinate = porphobilinogen + 2 H2O + H(+)</text>
        <dbReference type="Rhea" id="RHEA:24064"/>
        <dbReference type="ChEBI" id="CHEBI:15377"/>
        <dbReference type="ChEBI" id="CHEBI:15378"/>
        <dbReference type="ChEBI" id="CHEBI:58126"/>
        <dbReference type="ChEBI" id="CHEBI:356416"/>
        <dbReference type="EC" id="4.2.1.24"/>
    </reaction>
</comment>
<dbReference type="GeneID" id="6756597"/>
<dbReference type="SUPFAM" id="SSF51569">
    <property type="entry name" value="Aldolase"/>
    <property type="match status" value="1"/>
</dbReference>
<dbReference type="Pfam" id="PF00490">
    <property type="entry name" value="ALAD"/>
    <property type="match status" value="1"/>
</dbReference>
<evidence type="ECO:0000256" key="4">
    <source>
        <dbReference type="ARBA" id="ARBA00023239"/>
    </source>
</evidence>
<dbReference type="AlphaFoldDB" id="B3S5A4"/>
<dbReference type="NCBIfam" id="NF006762">
    <property type="entry name" value="PRK09283.1"/>
    <property type="match status" value="1"/>
</dbReference>
<dbReference type="GO" id="GO:0008270">
    <property type="term" value="F:zinc ion binding"/>
    <property type="evidence" value="ECO:0000318"/>
    <property type="project" value="GO_Central"/>
</dbReference>
<dbReference type="PIRSF" id="PIRSF001415">
    <property type="entry name" value="Porphbilin_synth"/>
    <property type="match status" value="1"/>
</dbReference>
<comment type="similarity">
    <text evidence="2 11">Belongs to the ALAD family.</text>
</comment>
<accession>B3S5A4</accession>
<dbReference type="GO" id="GO:0006782">
    <property type="term" value="P:protoporphyrinogen IX biosynthetic process"/>
    <property type="evidence" value="ECO:0007669"/>
    <property type="project" value="UniProtKB-UniPathway"/>
</dbReference>
<evidence type="ECO:0000256" key="5">
    <source>
        <dbReference type="ARBA" id="ARBA00023244"/>
    </source>
</evidence>
<dbReference type="Gene3D" id="3.20.20.70">
    <property type="entry name" value="Aldolase class I"/>
    <property type="match status" value="1"/>
</dbReference>
<dbReference type="PANTHER" id="PTHR11458">
    <property type="entry name" value="DELTA-AMINOLEVULINIC ACID DEHYDRATASE"/>
    <property type="match status" value="1"/>
</dbReference>
<comment type="subunit">
    <text evidence="7">Homooctamer; active form. Homohexamer; low activity form.</text>
</comment>
<dbReference type="RefSeq" id="XP_002115384.1">
    <property type="nucleotide sequence ID" value="XM_002115348.1"/>
</dbReference>
<dbReference type="GO" id="GO:0005829">
    <property type="term" value="C:cytosol"/>
    <property type="evidence" value="ECO:0000318"/>
    <property type="project" value="GO_Central"/>
</dbReference>
<dbReference type="InParanoid" id="B3S5A4"/>